<comment type="subcellular location">
    <subcellularLocation>
        <location evidence="1 9">Cell membrane</location>
        <topology evidence="1 9">Multi-pass membrane protein</topology>
    </subcellularLocation>
</comment>
<evidence type="ECO:0000256" key="3">
    <source>
        <dbReference type="ARBA" id="ARBA00022692"/>
    </source>
</evidence>
<proteinExistence type="inferred from homology"/>
<feature type="transmembrane region" description="Helical" evidence="9">
    <location>
        <begin position="33"/>
        <end position="52"/>
    </location>
</feature>
<protein>
    <recommendedName>
        <fullName evidence="9">Fluoride-specific ion channel FluC</fullName>
    </recommendedName>
</protein>
<feature type="transmembrane region" description="Helical" evidence="9">
    <location>
        <begin position="64"/>
        <end position="87"/>
    </location>
</feature>
<gene>
    <name evidence="9 10" type="primary">crcB</name>
    <name evidence="9" type="synonym">fluC</name>
    <name evidence="10" type="ORF">ENK37_00665</name>
</gene>
<dbReference type="AlphaFoldDB" id="A0A7C4ZFY9"/>
<dbReference type="GO" id="GO:0046872">
    <property type="term" value="F:metal ion binding"/>
    <property type="evidence" value="ECO:0007669"/>
    <property type="project" value="UniProtKB-KW"/>
</dbReference>
<evidence type="ECO:0000256" key="5">
    <source>
        <dbReference type="ARBA" id="ARBA00023136"/>
    </source>
</evidence>
<comment type="caution">
    <text evidence="10">The sequence shown here is derived from an EMBL/GenBank/DDBJ whole genome shotgun (WGS) entry which is preliminary data.</text>
</comment>
<comment type="catalytic activity">
    <reaction evidence="8">
        <text>fluoride(in) = fluoride(out)</text>
        <dbReference type="Rhea" id="RHEA:76159"/>
        <dbReference type="ChEBI" id="CHEBI:17051"/>
    </reaction>
    <physiologicalReaction direction="left-to-right" evidence="8">
        <dbReference type="Rhea" id="RHEA:76160"/>
    </physiologicalReaction>
</comment>
<keyword evidence="6 9" id="KW-0407">Ion channel</keyword>
<evidence type="ECO:0000256" key="8">
    <source>
        <dbReference type="ARBA" id="ARBA00035585"/>
    </source>
</evidence>
<evidence type="ECO:0000256" key="1">
    <source>
        <dbReference type="ARBA" id="ARBA00004651"/>
    </source>
</evidence>
<dbReference type="PANTHER" id="PTHR28259">
    <property type="entry name" value="FLUORIDE EXPORT PROTEIN 1-RELATED"/>
    <property type="match status" value="1"/>
</dbReference>
<organism evidence="10">
    <name type="scientific">Oceanithermus profundus</name>
    <dbReference type="NCBI Taxonomy" id="187137"/>
    <lineage>
        <taxon>Bacteria</taxon>
        <taxon>Thermotogati</taxon>
        <taxon>Deinococcota</taxon>
        <taxon>Deinococci</taxon>
        <taxon>Thermales</taxon>
        <taxon>Thermaceae</taxon>
        <taxon>Oceanithermus</taxon>
    </lineage>
</organism>
<keyword evidence="5 9" id="KW-0472">Membrane</keyword>
<keyword evidence="9" id="KW-0813">Transport</keyword>
<feature type="binding site" evidence="9">
    <location>
        <position position="77"/>
    </location>
    <ligand>
        <name>Na(+)</name>
        <dbReference type="ChEBI" id="CHEBI:29101"/>
        <note>structural</note>
    </ligand>
</feature>
<comment type="activity regulation">
    <text evidence="9">Na(+) is not transported, but it plays an essential structural role and its presence is essential for fluoride channel function.</text>
</comment>
<dbReference type="HAMAP" id="MF_00454">
    <property type="entry name" value="FluC"/>
    <property type="match status" value="1"/>
</dbReference>
<evidence type="ECO:0000256" key="9">
    <source>
        <dbReference type="HAMAP-Rule" id="MF_00454"/>
    </source>
</evidence>
<keyword evidence="4 9" id="KW-1133">Transmembrane helix</keyword>
<dbReference type="GO" id="GO:0062054">
    <property type="term" value="F:fluoride channel activity"/>
    <property type="evidence" value="ECO:0007669"/>
    <property type="project" value="UniProtKB-UniRule"/>
</dbReference>
<evidence type="ECO:0000256" key="6">
    <source>
        <dbReference type="ARBA" id="ARBA00023303"/>
    </source>
</evidence>
<keyword evidence="9" id="KW-0406">Ion transport</keyword>
<accession>A0A7C4ZFY9</accession>
<keyword evidence="9" id="KW-0915">Sodium</keyword>
<keyword evidence="3 9" id="KW-0812">Transmembrane</keyword>
<comment type="function">
    <text evidence="9">Fluoride-specific ion channel. Important for reducing fluoride concentration in the cell, thus reducing its toxicity.</text>
</comment>
<dbReference type="GO" id="GO:0140114">
    <property type="term" value="P:cellular detoxification of fluoride"/>
    <property type="evidence" value="ECO:0007669"/>
    <property type="project" value="UniProtKB-UniRule"/>
</dbReference>
<dbReference type="NCBIfam" id="TIGR00494">
    <property type="entry name" value="crcB"/>
    <property type="match status" value="1"/>
</dbReference>
<dbReference type="Pfam" id="PF02537">
    <property type="entry name" value="CRCB"/>
    <property type="match status" value="1"/>
</dbReference>
<dbReference type="InterPro" id="IPR003691">
    <property type="entry name" value="FluC"/>
</dbReference>
<reference evidence="10" key="1">
    <citation type="journal article" date="2020" name="mSystems">
        <title>Genome- and Community-Level Interaction Insights into Carbon Utilization and Element Cycling Functions of Hydrothermarchaeota in Hydrothermal Sediment.</title>
        <authorList>
            <person name="Zhou Z."/>
            <person name="Liu Y."/>
            <person name="Xu W."/>
            <person name="Pan J."/>
            <person name="Luo Z.H."/>
            <person name="Li M."/>
        </authorList>
    </citation>
    <scope>NUCLEOTIDE SEQUENCE [LARGE SCALE GENOMIC DNA]</scope>
    <source>
        <strain evidence="10">HyVt-570</strain>
    </source>
</reference>
<evidence type="ECO:0000256" key="7">
    <source>
        <dbReference type="ARBA" id="ARBA00035120"/>
    </source>
</evidence>
<evidence type="ECO:0000256" key="2">
    <source>
        <dbReference type="ARBA" id="ARBA00022475"/>
    </source>
</evidence>
<dbReference type="PANTHER" id="PTHR28259:SF1">
    <property type="entry name" value="FLUORIDE EXPORT PROTEIN 1-RELATED"/>
    <property type="match status" value="1"/>
</dbReference>
<feature type="binding site" evidence="9">
    <location>
        <position position="74"/>
    </location>
    <ligand>
        <name>Na(+)</name>
        <dbReference type="ChEBI" id="CHEBI:29101"/>
        <note>structural</note>
    </ligand>
</feature>
<keyword evidence="2 9" id="KW-1003">Cell membrane</keyword>
<dbReference type="EMBL" id="DRPZ01000017">
    <property type="protein sequence ID" value="HGY08559.1"/>
    <property type="molecule type" value="Genomic_DNA"/>
</dbReference>
<evidence type="ECO:0000256" key="4">
    <source>
        <dbReference type="ARBA" id="ARBA00022989"/>
    </source>
</evidence>
<keyword evidence="9" id="KW-0479">Metal-binding</keyword>
<comment type="similarity">
    <text evidence="7 9">Belongs to the fluoride channel Fluc/FEX (TC 1.A.43) family.</text>
</comment>
<feature type="transmembrane region" description="Helical" evidence="9">
    <location>
        <begin position="99"/>
        <end position="123"/>
    </location>
</feature>
<evidence type="ECO:0000313" key="10">
    <source>
        <dbReference type="EMBL" id="HGY08559.1"/>
    </source>
</evidence>
<dbReference type="GO" id="GO:0005886">
    <property type="term" value="C:plasma membrane"/>
    <property type="evidence" value="ECO:0007669"/>
    <property type="project" value="UniProtKB-SubCell"/>
</dbReference>
<name>A0A7C4ZFY9_9DEIN</name>
<sequence length="127" mass="13489">MERWIWVAGGGALGALARYWLAGWVQQWTGPAFPWGTVAVNLFGSFLLGFVVQASLLGGWTGELRLLVAVGFLGAFTTFSTFAYEALELLRGGQGMEALMYVGLNLGLGLLLVMLGMATVLVMGGRG</sequence>
<dbReference type="Proteomes" id="UP000885759">
    <property type="component" value="Unassembled WGS sequence"/>
</dbReference>